<dbReference type="OrthoDB" id="6195606at2"/>
<dbReference type="InterPro" id="IPR018770">
    <property type="entry name" value="ChloroindolylP_hydrolase"/>
</dbReference>
<feature type="transmembrane region" description="Helical" evidence="1">
    <location>
        <begin position="45"/>
        <end position="64"/>
    </location>
</feature>
<dbReference type="EMBL" id="RBXL01000001">
    <property type="protein sequence ID" value="RKT47714.1"/>
    <property type="molecule type" value="Genomic_DNA"/>
</dbReference>
<comment type="caution">
    <text evidence="2">The sequence shown here is derived from an EMBL/GenBank/DDBJ whole genome shotgun (WGS) entry which is preliminary data.</text>
</comment>
<feature type="transmembrane region" description="Helical" evidence="1">
    <location>
        <begin position="70"/>
        <end position="88"/>
    </location>
</feature>
<feature type="transmembrane region" description="Helical" evidence="1">
    <location>
        <begin position="109"/>
        <end position="129"/>
    </location>
</feature>
<keyword evidence="1" id="KW-1133">Transmembrane helix</keyword>
<dbReference type="RefSeq" id="WP_120799633.1">
    <property type="nucleotide sequence ID" value="NZ_RBXL01000001.1"/>
</dbReference>
<protein>
    <submittedName>
        <fullName evidence="2">5-bromo-4-chloroindolyl phosphate hydrolysis protein</fullName>
    </submittedName>
</protein>
<reference evidence="2 3" key="1">
    <citation type="submission" date="2018-10" db="EMBL/GenBank/DDBJ databases">
        <title>Genomic Encyclopedia of Archaeal and Bacterial Type Strains, Phase II (KMG-II): from individual species to whole genera.</title>
        <authorList>
            <person name="Goeker M."/>
        </authorList>
    </citation>
    <scope>NUCLEOTIDE SEQUENCE [LARGE SCALE GENOMIC DNA]</scope>
    <source>
        <strain evidence="2 3">DSM 235</strain>
    </source>
</reference>
<evidence type="ECO:0000313" key="2">
    <source>
        <dbReference type="EMBL" id="RKT47714.1"/>
    </source>
</evidence>
<proteinExistence type="predicted"/>
<name>A0A495VEN9_9GAMM</name>
<gene>
    <name evidence="2" type="ORF">BDD21_5318</name>
</gene>
<dbReference type="Pfam" id="PF10112">
    <property type="entry name" value="Halogen_Hydrol"/>
    <property type="match status" value="1"/>
</dbReference>
<evidence type="ECO:0000313" key="3">
    <source>
        <dbReference type="Proteomes" id="UP000274556"/>
    </source>
</evidence>
<dbReference type="AlphaFoldDB" id="A0A495VEN9"/>
<feature type="transmembrane region" description="Helical" evidence="1">
    <location>
        <begin position="6"/>
        <end position="25"/>
    </location>
</feature>
<evidence type="ECO:0000256" key="1">
    <source>
        <dbReference type="SAM" id="Phobius"/>
    </source>
</evidence>
<keyword evidence="3" id="KW-1185">Reference proteome</keyword>
<sequence>MIRVTLLAAILTAIAILILVIRSKLIGTDDHRRSIQAQPNPAQGLLMFLLTLPVMIAAVVAMARGLLVPMIGNALGYGLLLGGAWLLWRGMVSEAAYERRLVAKTPWPLKSTGGVLIGLGTGLTAWLGVGHHPGIAFAFGLVALLGCRLFYGTDPGAAKRVTAASGLDTTDQVLAALAQAERSIAAVEQSSRDIRQPELNQRLRRVAVLAREILTLLEEDPRDLRRARKFLNVYLDGVQRVVEGYARTHRRAASPDLDANFRRVLTSIEEVFQEQRQKLLESDIMDLDVQIEVLTSQLKREGLL</sequence>
<dbReference type="Proteomes" id="UP000274556">
    <property type="component" value="Unassembled WGS sequence"/>
</dbReference>
<accession>A0A495VEN9</accession>
<feature type="transmembrane region" description="Helical" evidence="1">
    <location>
        <begin position="135"/>
        <end position="151"/>
    </location>
</feature>
<keyword evidence="1" id="KW-0472">Membrane</keyword>
<keyword evidence="1" id="KW-0812">Transmembrane</keyword>
<organism evidence="2 3">
    <name type="scientific">Thiocapsa rosea</name>
    <dbReference type="NCBI Taxonomy" id="69360"/>
    <lineage>
        <taxon>Bacteria</taxon>
        <taxon>Pseudomonadati</taxon>
        <taxon>Pseudomonadota</taxon>
        <taxon>Gammaproteobacteria</taxon>
        <taxon>Chromatiales</taxon>
        <taxon>Chromatiaceae</taxon>
        <taxon>Thiocapsa</taxon>
    </lineage>
</organism>